<protein>
    <submittedName>
        <fullName evidence="2">Uncharacterized protein</fullName>
    </submittedName>
</protein>
<comment type="caution">
    <text evidence="2">The sequence shown here is derived from an EMBL/GenBank/DDBJ whole genome shotgun (WGS) entry which is preliminary data.</text>
</comment>
<proteinExistence type="predicted"/>
<accession>A0A964XS93</accession>
<reference evidence="2" key="1">
    <citation type="submission" date="2018-10" db="EMBL/GenBank/DDBJ databases">
        <title>Iterative Subtractive Binning of Freshwater Chronoseries Metagenomes Recovers Nearly Complete Genomes from over Four Hundred Novel Species.</title>
        <authorList>
            <person name="Rodriguez-R L.M."/>
            <person name="Tsementzi D."/>
            <person name="Luo C."/>
            <person name="Konstantinidis K.T."/>
        </authorList>
    </citation>
    <scope>NUCLEOTIDE SEQUENCE</scope>
    <source>
        <strain evidence="2">WB7_6_001</strain>
    </source>
</reference>
<dbReference type="Proteomes" id="UP000713222">
    <property type="component" value="Unassembled WGS sequence"/>
</dbReference>
<gene>
    <name evidence="2" type="ORF">EBV32_05085</name>
</gene>
<dbReference type="EMBL" id="RGET01000126">
    <property type="protein sequence ID" value="NBN88442.1"/>
    <property type="molecule type" value="Genomic_DNA"/>
</dbReference>
<dbReference type="AlphaFoldDB" id="A0A964XS93"/>
<evidence type="ECO:0000256" key="1">
    <source>
        <dbReference type="SAM" id="MobiDB-lite"/>
    </source>
</evidence>
<evidence type="ECO:0000313" key="2">
    <source>
        <dbReference type="EMBL" id="NBN88442.1"/>
    </source>
</evidence>
<sequence>QQILEGAAAGDLIEDVPGHRGHRAEVERGERGAREVAAVGAADRLVLDEDLGVVGRRVLHVPLEGLRAVRGTHKAALQEEVVEIGRPRNEVDRDAGGDVLANADAREQGVGLGHDACLSREGPSARRDRRVGPLAPTRASAGGEFV</sequence>
<feature type="non-terminal residue" evidence="2">
    <location>
        <position position="1"/>
    </location>
</feature>
<evidence type="ECO:0000313" key="3">
    <source>
        <dbReference type="Proteomes" id="UP000713222"/>
    </source>
</evidence>
<feature type="region of interest" description="Disordered" evidence="1">
    <location>
        <begin position="112"/>
        <end position="146"/>
    </location>
</feature>
<name>A0A964XS93_9PROT</name>
<organism evidence="2 3">
    <name type="scientific">Candidatus Fonsibacter lacus</name>
    <dbReference type="NCBI Taxonomy" id="2576439"/>
    <lineage>
        <taxon>Bacteria</taxon>
        <taxon>Pseudomonadati</taxon>
        <taxon>Pseudomonadota</taxon>
        <taxon>Alphaproteobacteria</taxon>
        <taxon>Candidatus Pelagibacterales</taxon>
        <taxon>Candidatus Pelagibacterales incertae sedis</taxon>
        <taxon>Candidatus Fonsibacter</taxon>
    </lineage>
</organism>